<evidence type="ECO:0000256" key="3">
    <source>
        <dbReference type="ARBA" id="ARBA00022512"/>
    </source>
</evidence>
<gene>
    <name evidence="12" type="ORF">LECACI_7A008775</name>
</gene>
<protein>
    <submittedName>
        <fullName evidence="12">Glycoside hydrolase family 17</fullName>
    </submittedName>
</protein>
<keyword evidence="3" id="KW-0134">Cell wall</keyword>
<feature type="compositionally biased region" description="Gly residues" evidence="10">
    <location>
        <begin position="46"/>
        <end position="55"/>
    </location>
</feature>
<dbReference type="AlphaFoldDB" id="A0AAI8Z738"/>
<reference evidence="12" key="1">
    <citation type="submission" date="2023-11" db="EMBL/GenBank/DDBJ databases">
        <authorList>
            <person name="Alioto T."/>
            <person name="Alioto T."/>
            <person name="Gomez Garrido J."/>
        </authorList>
    </citation>
    <scope>NUCLEOTIDE SEQUENCE</scope>
</reference>
<feature type="chain" id="PRO_5042617985" evidence="11">
    <location>
        <begin position="18"/>
        <end position="309"/>
    </location>
</feature>
<dbReference type="PANTHER" id="PTHR16631:SF14">
    <property type="entry name" value="FAMILY 17 GLUCOSIDASE SCW10-RELATED"/>
    <property type="match status" value="1"/>
</dbReference>
<evidence type="ECO:0000256" key="6">
    <source>
        <dbReference type="ARBA" id="ARBA00022801"/>
    </source>
</evidence>
<dbReference type="GO" id="GO:0009986">
    <property type="term" value="C:cell surface"/>
    <property type="evidence" value="ECO:0007669"/>
    <property type="project" value="TreeGrafter"/>
</dbReference>
<evidence type="ECO:0000256" key="7">
    <source>
        <dbReference type="ARBA" id="ARBA00023180"/>
    </source>
</evidence>
<evidence type="ECO:0000256" key="9">
    <source>
        <dbReference type="ARBA" id="ARBA00023316"/>
    </source>
</evidence>
<dbReference type="GO" id="GO:0071555">
    <property type="term" value="P:cell wall organization"/>
    <property type="evidence" value="ECO:0007669"/>
    <property type="project" value="UniProtKB-KW"/>
</dbReference>
<comment type="similarity">
    <text evidence="2">Belongs to the glycosyl hydrolase 17 family.</text>
</comment>
<feature type="region of interest" description="Disordered" evidence="10">
    <location>
        <begin position="22"/>
        <end position="55"/>
    </location>
</feature>
<keyword evidence="13" id="KW-1185">Reference proteome</keyword>
<dbReference type="Gene3D" id="3.20.20.80">
    <property type="entry name" value="Glycosidases"/>
    <property type="match status" value="2"/>
</dbReference>
<evidence type="ECO:0000256" key="11">
    <source>
        <dbReference type="SAM" id="SignalP"/>
    </source>
</evidence>
<dbReference type="EMBL" id="CAVMBE010000089">
    <property type="protein sequence ID" value="CAK4033617.1"/>
    <property type="molecule type" value="Genomic_DNA"/>
</dbReference>
<organism evidence="12 13">
    <name type="scientific">Lecanosticta acicola</name>
    <dbReference type="NCBI Taxonomy" id="111012"/>
    <lineage>
        <taxon>Eukaryota</taxon>
        <taxon>Fungi</taxon>
        <taxon>Dikarya</taxon>
        <taxon>Ascomycota</taxon>
        <taxon>Pezizomycotina</taxon>
        <taxon>Dothideomycetes</taxon>
        <taxon>Dothideomycetidae</taxon>
        <taxon>Mycosphaerellales</taxon>
        <taxon>Mycosphaerellaceae</taxon>
        <taxon>Lecanosticta</taxon>
    </lineage>
</organism>
<dbReference type="Proteomes" id="UP001296104">
    <property type="component" value="Unassembled WGS sequence"/>
</dbReference>
<feature type="signal peptide" evidence="11">
    <location>
        <begin position="1"/>
        <end position="17"/>
    </location>
</feature>
<keyword evidence="8" id="KW-0326">Glycosidase</keyword>
<evidence type="ECO:0000256" key="5">
    <source>
        <dbReference type="ARBA" id="ARBA00022729"/>
    </source>
</evidence>
<sequence length="309" mass="32453">MKANLLTIAALAVTAHAQVHRVPHHRHAHLKKDEPVAAPSYSGGSSSDGGSGGSGSGASGLGIAYSPYRADGTCKDSSEVKSDFEKINGYGMVRLYGTDCHQTANVLAAAKPKNMKIMAGIFDINNVADEAQCIIEAAKNDWDSIHTVSVGNELVNQGTPAGTVVAAIGTARDVLQGAGYNGNVVTVDTFVAMIANPSICEASDYAAANCHAFFDGGRTAEQAGPFVKEQAERVKNACGGKKTVITESGWPWKGESNGVAVADKQNQGVAIQSLKDNFSKNLVLFTAFDDLWKKDSGDTYGCEKYYGIL</sequence>
<evidence type="ECO:0000256" key="4">
    <source>
        <dbReference type="ARBA" id="ARBA00022525"/>
    </source>
</evidence>
<comment type="caution">
    <text evidence="12">The sequence shown here is derived from an EMBL/GenBank/DDBJ whole genome shotgun (WGS) entry which is preliminary data.</text>
</comment>
<dbReference type="FunFam" id="3.20.20.80:FF:000111">
    <property type="entry name" value="Soluble cell wall protein"/>
    <property type="match status" value="1"/>
</dbReference>
<dbReference type="GO" id="GO:0042973">
    <property type="term" value="F:glucan endo-1,3-beta-D-glucosidase activity"/>
    <property type="evidence" value="ECO:0007669"/>
    <property type="project" value="TreeGrafter"/>
</dbReference>
<comment type="subcellular location">
    <subcellularLocation>
        <location evidence="1">Secreted</location>
        <location evidence="1">Cell wall</location>
    </subcellularLocation>
</comment>
<keyword evidence="5 11" id="KW-0732">Signal</keyword>
<accession>A0AAI8Z738</accession>
<dbReference type="InterPro" id="IPR017853">
    <property type="entry name" value="GH"/>
</dbReference>
<keyword evidence="7" id="KW-0325">Glycoprotein</keyword>
<keyword evidence="4" id="KW-0964">Secreted</keyword>
<dbReference type="PANTHER" id="PTHR16631">
    <property type="entry name" value="GLUCAN 1,3-BETA-GLUCOSIDASE"/>
    <property type="match status" value="1"/>
</dbReference>
<evidence type="ECO:0000256" key="8">
    <source>
        <dbReference type="ARBA" id="ARBA00023295"/>
    </source>
</evidence>
<dbReference type="SUPFAM" id="SSF51445">
    <property type="entry name" value="(Trans)glycosidases"/>
    <property type="match status" value="1"/>
</dbReference>
<evidence type="ECO:0000313" key="13">
    <source>
        <dbReference type="Proteomes" id="UP001296104"/>
    </source>
</evidence>
<dbReference type="GO" id="GO:0005576">
    <property type="term" value="C:extracellular region"/>
    <property type="evidence" value="ECO:0007669"/>
    <property type="project" value="UniProtKB-ARBA"/>
</dbReference>
<keyword evidence="9" id="KW-0961">Cell wall biogenesis/degradation</keyword>
<name>A0AAI8Z738_9PEZI</name>
<evidence type="ECO:0000313" key="12">
    <source>
        <dbReference type="EMBL" id="CAK4033617.1"/>
    </source>
</evidence>
<evidence type="ECO:0000256" key="2">
    <source>
        <dbReference type="ARBA" id="ARBA00008773"/>
    </source>
</evidence>
<dbReference type="GO" id="GO:0009277">
    <property type="term" value="C:fungal-type cell wall"/>
    <property type="evidence" value="ECO:0007669"/>
    <property type="project" value="TreeGrafter"/>
</dbReference>
<evidence type="ECO:0000256" key="10">
    <source>
        <dbReference type="SAM" id="MobiDB-lite"/>
    </source>
</evidence>
<proteinExistence type="inferred from homology"/>
<dbReference type="InterPro" id="IPR050732">
    <property type="entry name" value="Beta-glucan_modifiers"/>
</dbReference>
<keyword evidence="6 12" id="KW-0378">Hydrolase</keyword>
<evidence type="ECO:0000256" key="1">
    <source>
        <dbReference type="ARBA" id="ARBA00004191"/>
    </source>
</evidence>